<reference evidence="1 2" key="1">
    <citation type="submission" date="2015-01" db="EMBL/GenBank/DDBJ databases">
        <title>Evolution of Trichinella species and genotypes.</title>
        <authorList>
            <person name="Korhonen P.K."/>
            <person name="Edoardo P."/>
            <person name="Giuseppe L.R."/>
            <person name="Gasser R.B."/>
        </authorList>
    </citation>
    <scope>NUCLEOTIDE SEQUENCE [LARGE SCALE GENOMIC DNA]</scope>
    <source>
        <strain evidence="1">ISS120</strain>
    </source>
</reference>
<protein>
    <submittedName>
        <fullName evidence="1">Uncharacterized protein</fullName>
    </submittedName>
</protein>
<organism evidence="1 2">
    <name type="scientific">Trichinella britovi</name>
    <name type="common">Parasitic roundworm</name>
    <dbReference type="NCBI Taxonomy" id="45882"/>
    <lineage>
        <taxon>Eukaryota</taxon>
        <taxon>Metazoa</taxon>
        <taxon>Ecdysozoa</taxon>
        <taxon>Nematoda</taxon>
        <taxon>Enoplea</taxon>
        <taxon>Dorylaimia</taxon>
        <taxon>Trichinellida</taxon>
        <taxon>Trichinellidae</taxon>
        <taxon>Trichinella</taxon>
    </lineage>
</organism>
<sequence>MKNVCSKNFYMATGRMRHLLLRKVMNNLSAFETVKLTNRTSSCYLDGQEMLENEKEEWLQIAGKSEPDVGPLK</sequence>
<evidence type="ECO:0000313" key="2">
    <source>
        <dbReference type="Proteomes" id="UP000054653"/>
    </source>
</evidence>
<keyword evidence="2" id="KW-1185">Reference proteome</keyword>
<accession>A0A0V1CHA9</accession>
<gene>
    <name evidence="1" type="ORF">T03_8649</name>
</gene>
<comment type="caution">
    <text evidence="1">The sequence shown here is derived from an EMBL/GenBank/DDBJ whole genome shotgun (WGS) entry which is preliminary data.</text>
</comment>
<dbReference type="Proteomes" id="UP000054653">
    <property type="component" value="Unassembled WGS sequence"/>
</dbReference>
<proteinExistence type="predicted"/>
<evidence type="ECO:0000313" key="1">
    <source>
        <dbReference type="EMBL" id="KRY48520.1"/>
    </source>
</evidence>
<name>A0A0V1CHA9_TRIBR</name>
<dbReference type="EMBL" id="JYDI01000204">
    <property type="protein sequence ID" value="KRY48520.1"/>
    <property type="molecule type" value="Genomic_DNA"/>
</dbReference>
<dbReference type="AlphaFoldDB" id="A0A0V1CHA9"/>